<sequence>MLPLGALAFPIGLLALSFGISEEIEEANPDMVSELVAMFAIFGLFLYGGVLLCWASVRHRAQRGTPERHYRLAQFGFENGMAYLPGPLPGTHLTPWKERGQLILTRVMRPVSPRAVEFANYVLATETSGSRNSGFGGVVSMKLPNSLPHILLVAKNDRRVLPYAVPARAQVLSLEGNFDDHFTLYCPEGYEQDALYLFTPDVMAELIDRVNSFDVEIIDDWLFLESSRDVVTLDPETWHKVVTATAAITAKIDRWAQWRDDRLSAGSLPRGGDGQATMLPGGKQVAPRGRRLKMVAGNGAIVTGIFVAAYVAAVFIAKSLP</sequence>
<keyword evidence="2" id="KW-0472">Membrane</keyword>
<name>A0A2U1TD53_9MICO</name>
<keyword evidence="2" id="KW-0812">Transmembrane</keyword>
<evidence type="ECO:0000256" key="1">
    <source>
        <dbReference type="SAM" id="MobiDB-lite"/>
    </source>
</evidence>
<keyword evidence="2" id="KW-1133">Transmembrane helix</keyword>
<evidence type="ECO:0008006" key="5">
    <source>
        <dbReference type="Google" id="ProtNLM"/>
    </source>
</evidence>
<evidence type="ECO:0000256" key="2">
    <source>
        <dbReference type="SAM" id="Phobius"/>
    </source>
</evidence>
<gene>
    <name evidence="3" type="ORF">DF223_09390</name>
</gene>
<dbReference type="EMBL" id="QEFB01000009">
    <property type="protein sequence ID" value="PWC06827.1"/>
    <property type="molecule type" value="Genomic_DNA"/>
</dbReference>
<evidence type="ECO:0000313" key="4">
    <source>
        <dbReference type="Proteomes" id="UP000244962"/>
    </source>
</evidence>
<keyword evidence="4" id="KW-1185">Reference proteome</keyword>
<organism evidence="3 4">
    <name type="scientific">Mycetocola zhujimingii</name>
    <dbReference type="NCBI Taxonomy" id="2079792"/>
    <lineage>
        <taxon>Bacteria</taxon>
        <taxon>Bacillati</taxon>
        <taxon>Actinomycetota</taxon>
        <taxon>Actinomycetes</taxon>
        <taxon>Micrococcales</taxon>
        <taxon>Microbacteriaceae</taxon>
        <taxon>Mycetocola</taxon>
    </lineage>
</organism>
<feature type="transmembrane region" description="Helical" evidence="2">
    <location>
        <begin position="35"/>
        <end position="57"/>
    </location>
</feature>
<proteinExistence type="predicted"/>
<comment type="caution">
    <text evidence="3">The sequence shown here is derived from an EMBL/GenBank/DDBJ whole genome shotgun (WGS) entry which is preliminary data.</text>
</comment>
<dbReference type="AlphaFoldDB" id="A0A2U1TD53"/>
<feature type="region of interest" description="Disordered" evidence="1">
    <location>
        <begin position="265"/>
        <end position="284"/>
    </location>
</feature>
<reference evidence="4" key="1">
    <citation type="submission" date="2018-04" db="EMBL/GenBank/DDBJ databases">
        <authorList>
            <person name="Liu S."/>
            <person name="Wang Z."/>
            <person name="Li J."/>
        </authorList>
    </citation>
    <scope>NUCLEOTIDE SEQUENCE [LARGE SCALE GENOMIC DNA]</scope>
    <source>
        <strain evidence="4">622</strain>
    </source>
</reference>
<dbReference type="Proteomes" id="UP000244962">
    <property type="component" value="Unassembled WGS sequence"/>
</dbReference>
<feature type="transmembrane region" description="Helical" evidence="2">
    <location>
        <begin position="295"/>
        <end position="317"/>
    </location>
</feature>
<protein>
    <recommendedName>
        <fullName evidence="5">DUF3137 domain-containing protein</fullName>
    </recommendedName>
</protein>
<accession>A0A2U1TD53</accession>
<evidence type="ECO:0000313" key="3">
    <source>
        <dbReference type="EMBL" id="PWC06827.1"/>
    </source>
</evidence>